<organism evidence="3 4">
    <name type="scientific">Flavobacterium arsenatis</name>
    <dbReference type="NCBI Taxonomy" id="1484332"/>
    <lineage>
        <taxon>Bacteria</taxon>
        <taxon>Pseudomonadati</taxon>
        <taxon>Bacteroidota</taxon>
        <taxon>Flavobacteriia</taxon>
        <taxon>Flavobacteriales</taxon>
        <taxon>Flavobacteriaceae</taxon>
        <taxon>Flavobacterium</taxon>
    </lineage>
</organism>
<dbReference type="InterPro" id="IPR000601">
    <property type="entry name" value="PKD_dom"/>
</dbReference>
<keyword evidence="4" id="KW-1185">Reference proteome</keyword>
<dbReference type="InterPro" id="IPR026341">
    <property type="entry name" value="T9SS_type_B"/>
</dbReference>
<dbReference type="InterPro" id="IPR022409">
    <property type="entry name" value="PKD/Chitinase_dom"/>
</dbReference>
<feature type="signal peptide" evidence="1">
    <location>
        <begin position="1"/>
        <end position="20"/>
    </location>
</feature>
<evidence type="ECO:0000313" key="4">
    <source>
        <dbReference type="Proteomes" id="UP001255185"/>
    </source>
</evidence>
<dbReference type="Pfam" id="PF13585">
    <property type="entry name" value="CHU_C"/>
    <property type="match status" value="1"/>
</dbReference>
<dbReference type="CDD" id="cd00146">
    <property type="entry name" value="PKD"/>
    <property type="match status" value="1"/>
</dbReference>
<feature type="chain" id="PRO_5045842861" evidence="1">
    <location>
        <begin position="21"/>
        <end position="962"/>
    </location>
</feature>
<accession>A0ABU1TLW0</accession>
<gene>
    <name evidence="3" type="ORF">J2X31_000959</name>
</gene>
<dbReference type="Gene3D" id="2.130.10.10">
    <property type="entry name" value="YVTN repeat-like/Quinoprotein amine dehydrogenase"/>
    <property type="match status" value="1"/>
</dbReference>
<dbReference type="EMBL" id="JAVDVI010000003">
    <property type="protein sequence ID" value="MDR6966959.1"/>
    <property type="molecule type" value="Genomic_DNA"/>
</dbReference>
<dbReference type="Pfam" id="PF18911">
    <property type="entry name" value="PKD_4"/>
    <property type="match status" value="1"/>
</dbReference>
<dbReference type="NCBIfam" id="TIGR04131">
    <property type="entry name" value="Bac_Flav_CTERM"/>
    <property type="match status" value="1"/>
</dbReference>
<dbReference type="InterPro" id="IPR015943">
    <property type="entry name" value="WD40/YVTN_repeat-like_dom_sf"/>
</dbReference>
<evidence type="ECO:0000313" key="3">
    <source>
        <dbReference type="EMBL" id="MDR6966959.1"/>
    </source>
</evidence>
<sequence length="962" mass="107511">MNFQKIFSFLLLLMSGFCFSQGEANFWYFGDNCGLNFNSGSPTVIHDGELSTEEGCSSISTPFGELLFYTDGMNVYDKSHQIMPNGTGLYGNISSTQSSIILPKPGSSSIYYIFTVPNLGTGALRYSEVDMELNNGLGDVNEVKNVSLISPVCEKLTVVRNSEGNGFWVITHGFSGMFSDTGDSFFSFSVTSEGVNPNPVISQVGAVIDGLLYHTIGYLKVSPNGKKIISANYGLLTELFDFNRETGQITNPKIISTNHSCYGVEFSLSGNLVYLTTGEGAKLDELHQYDLTVQDIPSSKKIIHTESDGGEMYALQMAPDFKIYVAMSGTNYLSVINDPEVLGTGCNFARNSIDVSPGVVMNGLPQFNQSYFYGSILADNLCLGSSTAFKFLSDIEINTIHWDFGDGNSSNLLAPVHSYQNAGNYTVTVTATSNDGTVSKQKDITIYTPPVIADESLDVFLCSENIESIDLTQYDYFYLDQQTSSSYGVSYFDSYQKALNDGQKIATNYNLTFGESDIYVRVFHLENKECAVVSNFKIKLYQKPKPTVLNDIFICDDIANDGLGVFDLSSNNLIALNQDSNSFRVSYHLSESEAELGENDLENSFSNSSNPQQIFARIYNVLSEDCYAISSFNVGFYKMPFANQPSNFFGCYDENGAEFDLNLQIPSILGNQSLDEFEVSFYKNMEDAINGEEELPLLYSTQSVYETIYARVSNRLNEECFDITNFEIFSKAKPIIELKDVYAICEGRESVRINLPVGFSSYLWSNGDVSNQTEIYDLGNHFVTVSEDYGDVVCFTTINFIVRNSGLATIRNIEIQDWNGMQNSLFVHAEGIGEYHYSLDGINFQDNPYFDNLASGEYTVYVNDIYGCGTVEEKVFLLDYPRFFTPNNDGYNDFWKIKFSSEEEPNLEVLIFDRYGKLLKKFFGAEKGWDGTFEGNNLPSDDYWFVVNRQNGIFKGHFTLKR</sequence>
<dbReference type="SUPFAM" id="SSF49299">
    <property type="entry name" value="PKD domain"/>
    <property type="match status" value="1"/>
</dbReference>
<dbReference type="InterPro" id="IPR013783">
    <property type="entry name" value="Ig-like_fold"/>
</dbReference>
<evidence type="ECO:0000259" key="2">
    <source>
        <dbReference type="PROSITE" id="PS50093"/>
    </source>
</evidence>
<dbReference type="Proteomes" id="UP001255185">
    <property type="component" value="Unassembled WGS sequence"/>
</dbReference>
<dbReference type="SUPFAM" id="SSF75011">
    <property type="entry name" value="3-carboxy-cis,cis-mucoante lactonizing enzyme"/>
    <property type="match status" value="1"/>
</dbReference>
<dbReference type="PROSITE" id="PS50093">
    <property type="entry name" value="PKD"/>
    <property type="match status" value="1"/>
</dbReference>
<name>A0ABU1TLW0_9FLAO</name>
<reference evidence="3 4" key="1">
    <citation type="submission" date="2023-07" db="EMBL/GenBank/DDBJ databases">
        <title>Sorghum-associated microbial communities from plants grown in Nebraska, USA.</title>
        <authorList>
            <person name="Schachtman D."/>
        </authorList>
    </citation>
    <scope>NUCLEOTIDE SEQUENCE [LARGE SCALE GENOMIC DNA]</scope>
    <source>
        <strain evidence="3 4">3773</strain>
    </source>
</reference>
<dbReference type="Gene3D" id="2.60.40.10">
    <property type="entry name" value="Immunoglobulins"/>
    <property type="match status" value="1"/>
</dbReference>
<dbReference type="InterPro" id="IPR035986">
    <property type="entry name" value="PKD_dom_sf"/>
</dbReference>
<keyword evidence="1" id="KW-0732">Signal</keyword>
<comment type="caution">
    <text evidence="3">The sequence shown here is derived from an EMBL/GenBank/DDBJ whole genome shotgun (WGS) entry which is preliminary data.</text>
</comment>
<protein>
    <submittedName>
        <fullName evidence="3">Gliding motility-associated-like protein</fullName>
    </submittedName>
</protein>
<proteinExistence type="predicted"/>
<evidence type="ECO:0000256" key="1">
    <source>
        <dbReference type="SAM" id="SignalP"/>
    </source>
</evidence>
<feature type="domain" description="PKD" evidence="2">
    <location>
        <begin position="402"/>
        <end position="446"/>
    </location>
</feature>
<dbReference type="RefSeq" id="WP_310024874.1">
    <property type="nucleotide sequence ID" value="NZ_JAVDVI010000003.1"/>
</dbReference>
<dbReference type="SMART" id="SM00089">
    <property type="entry name" value="PKD"/>
    <property type="match status" value="1"/>
</dbReference>